<dbReference type="SUPFAM" id="SSF53850">
    <property type="entry name" value="Periplasmic binding protein-like II"/>
    <property type="match status" value="1"/>
</dbReference>
<dbReference type="CDD" id="cd14748">
    <property type="entry name" value="PBP2_UgpB"/>
    <property type="match status" value="1"/>
</dbReference>
<evidence type="ECO:0000313" key="6">
    <source>
        <dbReference type="EMBL" id="MDX8331803.1"/>
    </source>
</evidence>
<sequence length="399" mass="43367">MIAMLAGSMFMSAGATFAGDVTWWTPNFNEARARGLVQTFEAQHPDIKVKLEITTADGLPQRILTTLQSGASPDLIDVAHGWINGYAQNNLLTKVDDVLTDKDDYVQAGLDYGMLNGSLWSIPYRVESHAVIFNKQHFREAGLDPEHPPKTWTELTAAAKALTKPGRSGFAITGGGEVGNTVFRSLPFIWMKGGDMLSSDQKTATINQPAAVEAVKFYTDMFTQLKVSPASTLENDGTANRRLFIAGAVSMYQSGQFDVASIKKENPQIEIGTMPIPSPDGANTASIIGGWSLIIPAHAKNPADGKTLLKFLAEAKNQAILTDTFPARKSGMDAERFQDPLLNPFKEMLVYGRALPANRNWVQISQAYFDGIQRILLGDEDAQEAMDGAAEEIQALLGK</sequence>
<accession>A0ABU4W202</accession>
<dbReference type="Proteomes" id="UP001277561">
    <property type="component" value="Unassembled WGS sequence"/>
</dbReference>
<comment type="caution">
    <text evidence="6">The sequence shown here is derived from an EMBL/GenBank/DDBJ whole genome shotgun (WGS) entry which is preliminary data.</text>
</comment>
<proteinExistence type="inferred from homology"/>
<comment type="similarity">
    <text evidence="1">Belongs to the bacterial solute-binding protein 1 family.</text>
</comment>
<evidence type="ECO:0000256" key="2">
    <source>
        <dbReference type="ARBA" id="ARBA00022448"/>
    </source>
</evidence>
<keyword evidence="3 5" id="KW-0732">Signal</keyword>
<keyword evidence="4" id="KW-0574">Periplasm</keyword>
<gene>
    <name evidence="6" type="ORF">RMS29_21550</name>
</gene>
<organism evidence="6 7">
    <name type="scientific">Agrobacterium rosae</name>
    <dbReference type="NCBI Taxonomy" id="1972867"/>
    <lineage>
        <taxon>Bacteria</taxon>
        <taxon>Pseudomonadati</taxon>
        <taxon>Pseudomonadota</taxon>
        <taxon>Alphaproteobacteria</taxon>
        <taxon>Hyphomicrobiales</taxon>
        <taxon>Rhizobiaceae</taxon>
        <taxon>Rhizobium/Agrobacterium group</taxon>
        <taxon>Agrobacterium</taxon>
    </lineage>
</organism>
<name>A0ABU4W202_9HYPH</name>
<dbReference type="InterPro" id="IPR006059">
    <property type="entry name" value="SBP"/>
</dbReference>
<dbReference type="Gene3D" id="3.40.190.10">
    <property type="entry name" value="Periplasmic binding protein-like II"/>
    <property type="match status" value="2"/>
</dbReference>
<feature type="chain" id="PRO_5045256304" evidence="5">
    <location>
        <begin position="19"/>
        <end position="399"/>
    </location>
</feature>
<dbReference type="RefSeq" id="WP_320188399.1">
    <property type="nucleotide sequence ID" value="NZ_CP192768.1"/>
</dbReference>
<dbReference type="EMBL" id="JAVRAD010000012">
    <property type="protein sequence ID" value="MDX8331803.1"/>
    <property type="molecule type" value="Genomic_DNA"/>
</dbReference>
<evidence type="ECO:0000256" key="5">
    <source>
        <dbReference type="SAM" id="SignalP"/>
    </source>
</evidence>
<evidence type="ECO:0000256" key="4">
    <source>
        <dbReference type="ARBA" id="ARBA00022764"/>
    </source>
</evidence>
<evidence type="ECO:0000313" key="7">
    <source>
        <dbReference type="Proteomes" id="UP001277561"/>
    </source>
</evidence>
<dbReference type="PANTHER" id="PTHR30061">
    <property type="entry name" value="MALTOSE-BINDING PERIPLASMIC PROTEIN"/>
    <property type="match status" value="1"/>
</dbReference>
<protein>
    <submittedName>
        <fullName evidence="6">ABC transporter substrate-binding protein</fullName>
    </submittedName>
</protein>
<feature type="signal peptide" evidence="5">
    <location>
        <begin position="1"/>
        <end position="18"/>
    </location>
</feature>
<dbReference type="Pfam" id="PF01547">
    <property type="entry name" value="SBP_bac_1"/>
    <property type="match status" value="1"/>
</dbReference>
<keyword evidence="7" id="KW-1185">Reference proteome</keyword>
<dbReference type="PANTHER" id="PTHR30061:SF50">
    <property type="entry name" value="MALTOSE_MALTODEXTRIN-BINDING PERIPLASMIC PROTEIN"/>
    <property type="match status" value="1"/>
</dbReference>
<keyword evidence="2" id="KW-0813">Transport</keyword>
<evidence type="ECO:0000256" key="3">
    <source>
        <dbReference type="ARBA" id="ARBA00022729"/>
    </source>
</evidence>
<evidence type="ECO:0000256" key="1">
    <source>
        <dbReference type="ARBA" id="ARBA00008520"/>
    </source>
</evidence>
<reference evidence="6" key="1">
    <citation type="journal article" date="2023" name="Phytobiomes J">
        <title>Deciphering the key players within the bacterial microbiota associated with aerial crown gall tumors on rhododendron: Insights into the gallobiome.</title>
        <authorList>
            <person name="Kuzmanovic N."/>
            <person name="Nesme J."/>
            <person name="Wolf J."/>
            <person name="Neumann-Schaal M."/>
            <person name="Petersen J."/>
            <person name="Fernandez-Gnecco G."/>
            <person name="Sproeer C."/>
            <person name="Bunk B."/>
            <person name="Overmann J."/>
            <person name="Sorensen S.J."/>
            <person name="Idczak E."/>
            <person name="Smalla K."/>
        </authorList>
    </citation>
    <scope>NUCLEOTIDE SEQUENCE [LARGE SCALE GENOMIC DNA]</scope>
    <source>
        <strain evidence="6">Rho-14.1</strain>
    </source>
</reference>